<name>A0AC61SAH9_9EURY</name>
<organism evidence="1 2">
    <name type="scientific">Candidatus Methanomarinus sp</name>
    <dbReference type="NCBI Taxonomy" id="3386244"/>
    <lineage>
        <taxon>Archaea</taxon>
        <taxon>Methanobacteriati</taxon>
        <taxon>Methanobacteriota</taxon>
        <taxon>Stenosarchaea group</taxon>
        <taxon>Methanomicrobia</taxon>
        <taxon>Methanosarcinales</taxon>
        <taxon>ANME-2 cluster</taxon>
        <taxon>Candidatus Methanocomedenaceae</taxon>
        <taxon>Candidatus Methanomarinus</taxon>
    </lineage>
</organism>
<sequence>MSEEENNILSELIVPDGAKLDIDKFKTRIEDGDIIEHRRVMLPETVESIWEKTLEEITELEREEMIVPDVEEVIEPEPSLFQRIINRFGNKKIEIEEYDIEKHGPLVDTSLSDDYIYEEIELYPVNEPYAYIRVSYNPDTHTYVYHTLEPELSAAEKELLNEIKIRLTETMDINLNQLEKTGAEEYLRNIILDILWDYQIYVETLSFTKIMYYIYVEFMGYGKIDPLMHDPYLEDISCDGPHTPIYIYHRKHESIETDITFEDETELDAFVVRIAQICGRHISIADPLLDATMPDGSRIQLTLGREVTTRGSSFTTRKFKESPLTPPDLIDFNTYSTMMVAYLWLAVENSKNIVFAGGTASGKTSSMNALSLFIPPESKIVSMEDTRELNLPHSNWIAGVTRETFIGKATGTINLYDLLRAALRQRPEYMLVGEVRGEETYVLFQAMSTGHTTFSTIHADSVQSVVHRLENPPINIPRIMLQSLDIVIIQVQVRLGNDRVRRAKAITEIVGVDPRTGELLTNEVFSWQASRDEFAYSGRSYTLESIMENRGWDHEHLQDELKRRQEILEWGRMKNVKHFEDVAKIVTTYYREPDTLMEIVRKELYDS</sequence>
<dbReference type="Proteomes" id="UP000315423">
    <property type="component" value="Unassembled WGS sequence"/>
</dbReference>
<protein>
    <submittedName>
        <fullName evidence="1">Secretion system protein E</fullName>
    </submittedName>
</protein>
<evidence type="ECO:0000313" key="2">
    <source>
        <dbReference type="Proteomes" id="UP000315423"/>
    </source>
</evidence>
<accession>A0AC61SAH9</accession>
<reference evidence="1" key="1">
    <citation type="submission" date="2018-09" db="EMBL/GenBank/DDBJ databases">
        <title>A genomic encyclopedia of anaerobic methanotrophic archaea.</title>
        <authorList>
            <person name="Skennerton C.T."/>
            <person name="Chadwick G.L."/>
            <person name="Laso-Perez R."/>
            <person name="Leu A.O."/>
            <person name="Speth D.R."/>
            <person name="Yu H."/>
            <person name="Morgan-Lang C."/>
            <person name="Hatzenpichler R."/>
            <person name="Goudeau D."/>
            <person name="Malmstrom R."/>
            <person name="Woyke T."/>
            <person name="Hallam S."/>
            <person name="Tyson G.W."/>
            <person name="Wegener G."/>
            <person name="Boetius A."/>
            <person name="Orphan V.J."/>
        </authorList>
    </citation>
    <scope>NUCLEOTIDE SEQUENCE</scope>
    <source>
        <strain evidence="1">CONS3730D10UFb2</strain>
    </source>
</reference>
<gene>
    <name evidence="1" type="ORF">C5S46_04585</name>
</gene>
<evidence type="ECO:0000313" key="1">
    <source>
        <dbReference type="EMBL" id="TKY91675.1"/>
    </source>
</evidence>
<proteinExistence type="predicted"/>
<comment type="caution">
    <text evidence="1">The sequence shown here is derived from an EMBL/GenBank/DDBJ whole genome shotgun (WGS) entry which is preliminary data.</text>
</comment>
<dbReference type="EMBL" id="QYBA01000150">
    <property type="protein sequence ID" value="TKY91675.1"/>
    <property type="molecule type" value="Genomic_DNA"/>
</dbReference>